<organism evidence="2 3">
    <name type="scientific">Leptolyngbya foveolarum</name>
    <dbReference type="NCBI Taxonomy" id="47253"/>
    <lineage>
        <taxon>Bacteria</taxon>
        <taxon>Bacillati</taxon>
        <taxon>Cyanobacteriota</taxon>
        <taxon>Cyanophyceae</taxon>
        <taxon>Leptolyngbyales</taxon>
        <taxon>Leptolyngbyaceae</taxon>
        <taxon>Leptolyngbya group</taxon>
        <taxon>Leptolyngbya</taxon>
    </lineage>
</organism>
<protein>
    <recommendedName>
        <fullName evidence="4">DUF1830 domain-containing protein</fullName>
    </recommendedName>
</protein>
<evidence type="ECO:0000313" key="3">
    <source>
        <dbReference type="Proteomes" id="UP000249354"/>
    </source>
</evidence>
<accession>A0A2W4TX18</accession>
<dbReference type="Proteomes" id="UP000249354">
    <property type="component" value="Unassembled WGS sequence"/>
</dbReference>
<name>A0A2W4TX18_9CYAN</name>
<dbReference type="AlphaFoldDB" id="A0A2W4TX18"/>
<proteinExistence type="predicted"/>
<evidence type="ECO:0008006" key="4">
    <source>
        <dbReference type="Google" id="ProtNLM"/>
    </source>
</evidence>
<evidence type="ECO:0000313" key="2">
    <source>
        <dbReference type="EMBL" id="PZO11290.1"/>
    </source>
</evidence>
<comment type="caution">
    <text evidence="2">The sequence shown here is derived from an EMBL/GenBank/DDBJ whole genome shotgun (WGS) entry which is preliminary data.</text>
</comment>
<sequence>MDKTFIGYQFSQQHTRISCEYANLTESIQVIRISNIDGWHFERTVFAGQRLFFETVPEAVLEVSTGEMITAIVCDRIPCLRLRAAEPIQRSVSSTEDSSENRYASSSRK</sequence>
<evidence type="ECO:0000256" key="1">
    <source>
        <dbReference type="SAM" id="MobiDB-lite"/>
    </source>
</evidence>
<feature type="compositionally biased region" description="Polar residues" evidence="1">
    <location>
        <begin position="90"/>
        <end position="109"/>
    </location>
</feature>
<reference evidence="3" key="1">
    <citation type="submission" date="2018-04" db="EMBL/GenBank/DDBJ databases">
        <authorList>
            <person name="Cornet L."/>
        </authorList>
    </citation>
    <scope>NUCLEOTIDE SEQUENCE [LARGE SCALE GENOMIC DNA]</scope>
</reference>
<dbReference type="Pfam" id="PF08865">
    <property type="entry name" value="DUF1830"/>
    <property type="match status" value="1"/>
</dbReference>
<dbReference type="InterPro" id="IPR014964">
    <property type="entry name" value="DUF1830"/>
</dbReference>
<dbReference type="EMBL" id="QBMC01000191">
    <property type="protein sequence ID" value="PZO11290.1"/>
    <property type="molecule type" value="Genomic_DNA"/>
</dbReference>
<feature type="region of interest" description="Disordered" evidence="1">
    <location>
        <begin position="88"/>
        <end position="109"/>
    </location>
</feature>
<reference evidence="2 3" key="2">
    <citation type="submission" date="2018-06" db="EMBL/GenBank/DDBJ databases">
        <title>Metagenomic assembly of (sub)arctic Cyanobacteria and their associated microbiome from non-axenic cultures.</title>
        <authorList>
            <person name="Baurain D."/>
        </authorList>
    </citation>
    <scope>NUCLEOTIDE SEQUENCE [LARGE SCALE GENOMIC DNA]</scope>
    <source>
        <strain evidence="2">ULC129bin1</strain>
    </source>
</reference>
<gene>
    <name evidence="2" type="ORF">DCF25_19625</name>
</gene>